<dbReference type="InterPro" id="IPR017943">
    <property type="entry name" value="Bactericidal_perm-incr_a/b_dom"/>
</dbReference>
<organism evidence="2 3">
    <name type="scientific">Pogona vitticeps</name>
    <name type="common">central bearded dragon</name>
    <dbReference type="NCBI Taxonomy" id="103695"/>
    <lineage>
        <taxon>Eukaryota</taxon>
        <taxon>Metazoa</taxon>
        <taxon>Chordata</taxon>
        <taxon>Craniata</taxon>
        <taxon>Vertebrata</taxon>
        <taxon>Euteleostomi</taxon>
        <taxon>Lepidosauria</taxon>
        <taxon>Squamata</taxon>
        <taxon>Bifurcata</taxon>
        <taxon>Unidentata</taxon>
        <taxon>Episquamata</taxon>
        <taxon>Toxicofera</taxon>
        <taxon>Iguania</taxon>
        <taxon>Acrodonta</taxon>
        <taxon>Agamidae</taxon>
        <taxon>Amphibolurinae</taxon>
        <taxon>Pogona</taxon>
    </lineage>
</organism>
<dbReference type="Pfam" id="PF02886">
    <property type="entry name" value="LBP_BPI_CETP_C"/>
    <property type="match status" value="1"/>
</dbReference>
<dbReference type="RefSeq" id="XP_072852594.1">
    <property type="nucleotide sequence ID" value="XM_072996493.1"/>
</dbReference>
<dbReference type="InterPro" id="IPR001124">
    <property type="entry name" value="Lipid-bd_serum_glycop_C"/>
</dbReference>
<dbReference type="PANTHER" id="PTHR46019:SF4">
    <property type="entry name" value="BPI FOLD-CONTAINING FAMILY B MEMBER 4"/>
    <property type="match status" value="1"/>
</dbReference>
<dbReference type="PANTHER" id="PTHR46019">
    <property type="entry name" value="BPI FOLD-CONTAINING FAMILY B MEMBER 4-RELATED"/>
    <property type="match status" value="1"/>
</dbReference>
<dbReference type="SUPFAM" id="SSF55394">
    <property type="entry name" value="Bactericidal permeability-increasing protein, BPI"/>
    <property type="match status" value="1"/>
</dbReference>
<dbReference type="GeneID" id="140706434"/>
<protein>
    <recommendedName>
        <fullName evidence="1">Lipid-binding serum glycoprotein C-terminal domain-containing protein</fullName>
    </recommendedName>
</protein>
<proteinExistence type="predicted"/>
<sequence>MTNLRIHLFALRESKAFCCTLSKRSKSEKERLCPLANGLMQTVLNILQGSISTAANGQSIQLSADSYIISGESMRIDYQGSMQVTGGSSYELPPSSTPLPSVPLGDSSMNIVMSDDLIKTLFLSKMPAQTLTINNEAQVAIFKRSIEAIRGLSLPRGATLEALQISYGAPNVRMTSGKAEMVQEISLTVFGSRPRVANQVFFTIKGKATFAVAFSVSHGKLSFSLSFGSLSELTLENSSVGAFDVWSMYDGISELLSATLIPKANRLLSDGYTLPMVESSETEHFQIATDKDSLVVYTWEEQQVQPQETYVEWVTWEEV</sequence>
<dbReference type="Proteomes" id="UP001652642">
    <property type="component" value="Chromosome 4"/>
</dbReference>
<evidence type="ECO:0000313" key="2">
    <source>
        <dbReference type="Proteomes" id="UP001652642"/>
    </source>
</evidence>
<evidence type="ECO:0000313" key="3">
    <source>
        <dbReference type="RefSeq" id="XP_072852594.1"/>
    </source>
</evidence>
<feature type="domain" description="Lipid-binding serum glycoprotein C-terminal" evidence="1">
    <location>
        <begin position="168"/>
        <end position="291"/>
    </location>
</feature>
<name>A0ABM5G4L4_9SAUR</name>
<keyword evidence="2" id="KW-1185">Reference proteome</keyword>
<reference evidence="3" key="1">
    <citation type="submission" date="2025-08" db="UniProtKB">
        <authorList>
            <consortium name="RefSeq"/>
        </authorList>
    </citation>
    <scope>IDENTIFICATION</scope>
</reference>
<gene>
    <name evidence="3" type="primary">LOC140706434</name>
</gene>
<accession>A0ABM5G4L4</accession>
<dbReference type="InterPro" id="IPR051660">
    <property type="entry name" value="BPI_fold-BPI/LBP"/>
</dbReference>
<evidence type="ECO:0000259" key="1">
    <source>
        <dbReference type="Pfam" id="PF02886"/>
    </source>
</evidence>
<dbReference type="Gene3D" id="3.15.20.10">
    <property type="entry name" value="Bactericidal permeability-increasing protein, domain 2"/>
    <property type="match status" value="1"/>
</dbReference>